<name>A0A285KAY2_9ACTN</name>
<proteinExistence type="predicted"/>
<sequence>MTYSSLRDRRAQARRQERLVLETIVSRGAKSAPELARELELSSSAVYTILARLESARLVGRVVARPSRRASRAVRYDLDPTAVTVVSVTVSWDSVVAVCADAAGVHRATVTRGRTPDLETELSDLVDKVVADAGADPALIDRIIIGLPRFITASHSVERLRERFPASTRIEAGSAFAFRAAAEGRFGVARDAPSYLMVGADPDVVFASVPAGRRGQVEVTGRRGLLPELAADRPGAGTGNRVDELVTLVSSVALVLDPAVVVVGAELGGGRGAELAATLAARLRELPEPPLVMVSRPALPAAVEGSVATGLDKARDDLLTRMTGRSEI</sequence>
<keyword evidence="2" id="KW-1185">Reference proteome</keyword>
<dbReference type="SUPFAM" id="SSF46785">
    <property type="entry name" value="Winged helix' DNA-binding domain"/>
    <property type="match status" value="1"/>
</dbReference>
<dbReference type="InterPro" id="IPR036390">
    <property type="entry name" value="WH_DNA-bd_sf"/>
</dbReference>
<gene>
    <name evidence="1" type="ORF">SAMN05421748_1363</name>
</gene>
<dbReference type="RefSeq" id="WP_097328266.1">
    <property type="nucleotide sequence ID" value="NZ_OBDY01000036.1"/>
</dbReference>
<reference evidence="1 2" key="1">
    <citation type="submission" date="2017-09" db="EMBL/GenBank/DDBJ databases">
        <authorList>
            <person name="Ehlers B."/>
            <person name="Leendertz F.H."/>
        </authorList>
    </citation>
    <scope>NUCLEOTIDE SEQUENCE [LARGE SCALE GENOMIC DNA]</scope>
    <source>
        <strain evidence="1 2">CGMCC 4.6857</strain>
    </source>
</reference>
<dbReference type="AlphaFoldDB" id="A0A285KAY2"/>
<dbReference type="Proteomes" id="UP000219612">
    <property type="component" value="Unassembled WGS sequence"/>
</dbReference>
<accession>A0A285KAY2</accession>
<dbReference type="EMBL" id="OBDY01000036">
    <property type="protein sequence ID" value="SNY69755.1"/>
    <property type="molecule type" value="Genomic_DNA"/>
</dbReference>
<dbReference type="Gene3D" id="1.10.10.10">
    <property type="entry name" value="Winged helix-like DNA-binding domain superfamily/Winged helix DNA-binding domain"/>
    <property type="match status" value="1"/>
</dbReference>
<evidence type="ECO:0000313" key="2">
    <source>
        <dbReference type="Proteomes" id="UP000219612"/>
    </source>
</evidence>
<evidence type="ECO:0000313" key="1">
    <source>
        <dbReference type="EMBL" id="SNY69755.1"/>
    </source>
</evidence>
<protein>
    <submittedName>
        <fullName evidence="1">Uncharacterized protein</fullName>
    </submittedName>
</protein>
<organism evidence="1 2">
    <name type="scientific">Paractinoplanes atraurantiacus</name>
    <dbReference type="NCBI Taxonomy" id="1036182"/>
    <lineage>
        <taxon>Bacteria</taxon>
        <taxon>Bacillati</taxon>
        <taxon>Actinomycetota</taxon>
        <taxon>Actinomycetes</taxon>
        <taxon>Micromonosporales</taxon>
        <taxon>Micromonosporaceae</taxon>
        <taxon>Paractinoplanes</taxon>
    </lineage>
</organism>
<dbReference type="InterPro" id="IPR036388">
    <property type="entry name" value="WH-like_DNA-bd_sf"/>
</dbReference>